<dbReference type="RefSeq" id="WP_356713567.1">
    <property type="nucleotide sequence ID" value="NZ_JBEXIP010000094.1"/>
</dbReference>
<dbReference type="EMBL" id="JBEXIP010000094">
    <property type="protein sequence ID" value="MET8439150.1"/>
    <property type="molecule type" value="Genomic_DNA"/>
</dbReference>
<gene>
    <name evidence="1" type="ORF">ABZV61_42195</name>
</gene>
<evidence type="ECO:0000313" key="2">
    <source>
        <dbReference type="Proteomes" id="UP001550044"/>
    </source>
</evidence>
<comment type="caution">
    <text evidence="1">The sequence shown here is derived from an EMBL/GenBank/DDBJ whole genome shotgun (WGS) entry which is preliminary data.</text>
</comment>
<accession>A0ABV2UMR9</accession>
<proteinExistence type="predicted"/>
<dbReference type="Proteomes" id="UP001550044">
    <property type="component" value="Unassembled WGS sequence"/>
</dbReference>
<reference evidence="1 2" key="1">
    <citation type="submission" date="2024-06" db="EMBL/GenBank/DDBJ databases">
        <title>The Natural Products Discovery Center: Release of the First 8490 Sequenced Strains for Exploring Actinobacteria Biosynthetic Diversity.</title>
        <authorList>
            <person name="Kalkreuter E."/>
            <person name="Kautsar S.A."/>
            <person name="Yang D."/>
            <person name="Bader C.D."/>
            <person name="Teijaro C.N."/>
            <person name="Fluegel L."/>
            <person name="Davis C.M."/>
            <person name="Simpson J.R."/>
            <person name="Lauterbach L."/>
            <person name="Steele A.D."/>
            <person name="Gui C."/>
            <person name="Meng S."/>
            <person name="Li G."/>
            <person name="Viehrig K."/>
            <person name="Ye F."/>
            <person name="Su P."/>
            <person name="Kiefer A.F."/>
            <person name="Nichols A."/>
            <person name="Cepeda A.J."/>
            <person name="Yan W."/>
            <person name="Fan B."/>
            <person name="Jiang Y."/>
            <person name="Adhikari A."/>
            <person name="Zheng C.-J."/>
            <person name="Schuster L."/>
            <person name="Cowan T.M."/>
            <person name="Smanski M.J."/>
            <person name="Chevrette M.G."/>
            <person name="De Carvalho L.P.S."/>
            <person name="Shen B."/>
        </authorList>
    </citation>
    <scope>NUCLEOTIDE SEQUENCE [LARGE SCALE GENOMIC DNA]</scope>
    <source>
        <strain evidence="1 2">NPDC005137</strain>
    </source>
</reference>
<keyword evidence="2" id="KW-1185">Reference proteome</keyword>
<name>A0ABV2UMR9_9ACTN</name>
<evidence type="ECO:0000313" key="1">
    <source>
        <dbReference type="EMBL" id="MET8439150.1"/>
    </source>
</evidence>
<protein>
    <submittedName>
        <fullName evidence="1">Uncharacterized protein</fullName>
    </submittedName>
</protein>
<organism evidence="1 2">
    <name type="scientific">Streptomyces sp. 900116325</name>
    <dbReference type="NCBI Taxonomy" id="3154295"/>
    <lineage>
        <taxon>Bacteria</taxon>
        <taxon>Bacillati</taxon>
        <taxon>Actinomycetota</taxon>
        <taxon>Actinomycetes</taxon>
        <taxon>Kitasatosporales</taxon>
        <taxon>Streptomycetaceae</taxon>
        <taxon>Streptomyces</taxon>
    </lineage>
</organism>
<sequence>MTTADSSAAGRGVDRRCASTKLVCVFFTADPENGIHAIHWGDAHLEPDRTFTWLYSEQLSVAPQPLV</sequence>